<dbReference type="Pfam" id="PF13579">
    <property type="entry name" value="Glyco_trans_4_4"/>
    <property type="match status" value="1"/>
</dbReference>
<proteinExistence type="predicted"/>
<dbReference type="CDD" id="cd03801">
    <property type="entry name" value="GT4_PimA-like"/>
    <property type="match status" value="1"/>
</dbReference>
<organism evidence="3 4">
    <name type="scientific">Candidatus Dojkabacteria bacterium</name>
    <dbReference type="NCBI Taxonomy" id="2099670"/>
    <lineage>
        <taxon>Bacteria</taxon>
        <taxon>Candidatus Dojkabacteria</taxon>
    </lineage>
</organism>
<reference evidence="3" key="1">
    <citation type="submission" date="2020-04" db="EMBL/GenBank/DDBJ databases">
        <authorList>
            <person name="Zhang T."/>
        </authorList>
    </citation>
    <scope>NUCLEOTIDE SEQUENCE</scope>
    <source>
        <strain evidence="3">HKST-UBA11</strain>
    </source>
</reference>
<reference evidence="3" key="2">
    <citation type="journal article" date="2021" name="Microbiome">
        <title>Successional dynamics and alternative stable states in a saline activated sludge microbial community over 9 years.</title>
        <authorList>
            <person name="Wang Y."/>
            <person name="Ye J."/>
            <person name="Ju F."/>
            <person name="Liu L."/>
            <person name="Boyd J.A."/>
            <person name="Deng Y."/>
            <person name="Parks D.H."/>
            <person name="Jiang X."/>
            <person name="Yin X."/>
            <person name="Woodcroft B.J."/>
            <person name="Tyson G.W."/>
            <person name="Hugenholtz P."/>
            <person name="Polz M.F."/>
            <person name="Zhang T."/>
        </authorList>
    </citation>
    <scope>NUCLEOTIDE SEQUENCE</scope>
    <source>
        <strain evidence="3">HKST-UBA11</strain>
    </source>
</reference>
<sequence>MNVLILNYEYPPVGGGGGVATKSLAEEMVRRGHSVSVLTTHMHGLAWHEESEGVKIYRVPVLFRRSQQTASLASLFTWPFTSIPIGLILCLRFKFDIINTQFFSPTGPTGYILSKLTGIPNCIYGHGADIYDPARINKTPSGRGLLSRLLLRSLRIQVKGAEGIAVQSNDTKMRLEALLDGAIPKITVIPLPFQKPEDNFEKEQIHKSHETFNLISLGRIVKRKGYEYLLRALQKLPEDITLTIVGDGPEKSKLEGITKELEIMGRVRFTGYVSEKEKYKLLKSSDCYVLSSLHEGMGIVVQEAMFVGLPIVATNNGGQNDLLEDTWNALLVPPKSVEKLAEAIMNVYNDTNLQIEMSKRNREAIREYFVDEVVNQYEHYFLRCIK</sequence>
<evidence type="ECO:0000259" key="1">
    <source>
        <dbReference type="Pfam" id="PF00534"/>
    </source>
</evidence>
<dbReference type="AlphaFoldDB" id="A0A955RJS7"/>
<dbReference type="Gene3D" id="3.40.50.2000">
    <property type="entry name" value="Glycogen Phosphorylase B"/>
    <property type="match status" value="2"/>
</dbReference>
<evidence type="ECO:0000313" key="3">
    <source>
        <dbReference type="EMBL" id="MCA9385149.1"/>
    </source>
</evidence>
<dbReference type="SUPFAM" id="SSF53756">
    <property type="entry name" value="UDP-Glycosyltransferase/glycogen phosphorylase"/>
    <property type="match status" value="1"/>
</dbReference>
<dbReference type="GO" id="GO:0016757">
    <property type="term" value="F:glycosyltransferase activity"/>
    <property type="evidence" value="ECO:0007669"/>
    <property type="project" value="InterPro"/>
</dbReference>
<protein>
    <submittedName>
        <fullName evidence="3">Glycosyltransferase family 4 protein</fullName>
    </submittedName>
</protein>
<dbReference type="InterPro" id="IPR001296">
    <property type="entry name" value="Glyco_trans_1"/>
</dbReference>
<feature type="domain" description="Glycosyltransferase subfamily 4-like N-terminal" evidence="2">
    <location>
        <begin position="15"/>
        <end position="191"/>
    </location>
</feature>
<dbReference type="InterPro" id="IPR050194">
    <property type="entry name" value="Glycosyltransferase_grp1"/>
</dbReference>
<evidence type="ECO:0000259" key="2">
    <source>
        <dbReference type="Pfam" id="PF13579"/>
    </source>
</evidence>
<dbReference type="Pfam" id="PF00534">
    <property type="entry name" value="Glycos_transf_1"/>
    <property type="match status" value="1"/>
</dbReference>
<dbReference type="Proteomes" id="UP000754563">
    <property type="component" value="Unassembled WGS sequence"/>
</dbReference>
<name>A0A955RJS7_9BACT</name>
<dbReference type="EMBL" id="JAGQLH010000005">
    <property type="protein sequence ID" value="MCA9385149.1"/>
    <property type="molecule type" value="Genomic_DNA"/>
</dbReference>
<accession>A0A955RJS7</accession>
<dbReference type="PANTHER" id="PTHR45947">
    <property type="entry name" value="SULFOQUINOVOSYL TRANSFERASE SQD2"/>
    <property type="match status" value="1"/>
</dbReference>
<dbReference type="PANTHER" id="PTHR45947:SF15">
    <property type="entry name" value="TEICHURONIC ACID BIOSYNTHESIS GLYCOSYLTRANSFERASE TUAC-RELATED"/>
    <property type="match status" value="1"/>
</dbReference>
<comment type="caution">
    <text evidence="3">The sequence shown here is derived from an EMBL/GenBank/DDBJ whole genome shotgun (WGS) entry which is preliminary data.</text>
</comment>
<feature type="domain" description="Glycosyl transferase family 1" evidence="1">
    <location>
        <begin position="201"/>
        <end position="363"/>
    </location>
</feature>
<dbReference type="InterPro" id="IPR028098">
    <property type="entry name" value="Glyco_trans_4-like_N"/>
</dbReference>
<gene>
    <name evidence="3" type="ORF">KC717_00710</name>
</gene>
<evidence type="ECO:0000313" key="4">
    <source>
        <dbReference type="Proteomes" id="UP000754563"/>
    </source>
</evidence>